<comment type="caution">
    <text evidence="1">The sequence shown here is derived from an EMBL/GenBank/DDBJ whole genome shotgun (WGS) entry which is preliminary data.</text>
</comment>
<evidence type="ECO:0000313" key="2">
    <source>
        <dbReference type="Proteomes" id="UP000187429"/>
    </source>
</evidence>
<proteinExistence type="predicted"/>
<dbReference type="AlphaFoldDB" id="A0A1R1YNA8"/>
<organism evidence="1 2">
    <name type="scientific">Smittium culicis</name>
    <dbReference type="NCBI Taxonomy" id="133412"/>
    <lineage>
        <taxon>Eukaryota</taxon>
        <taxon>Fungi</taxon>
        <taxon>Fungi incertae sedis</taxon>
        <taxon>Zoopagomycota</taxon>
        <taxon>Kickxellomycotina</taxon>
        <taxon>Harpellomycetes</taxon>
        <taxon>Harpellales</taxon>
        <taxon>Legeriomycetaceae</taxon>
        <taxon>Smittium</taxon>
    </lineage>
</organism>
<dbReference type="Proteomes" id="UP000187429">
    <property type="component" value="Unassembled WGS sequence"/>
</dbReference>
<evidence type="ECO:0000313" key="1">
    <source>
        <dbReference type="EMBL" id="OMJ28373.1"/>
    </source>
</evidence>
<protein>
    <submittedName>
        <fullName evidence="1">Uncharacterized protein</fullName>
    </submittedName>
</protein>
<gene>
    <name evidence="1" type="ORF">AYI69_g2157</name>
</gene>
<dbReference type="EMBL" id="LSSM01000614">
    <property type="protein sequence ID" value="OMJ28373.1"/>
    <property type="molecule type" value="Genomic_DNA"/>
</dbReference>
<accession>A0A1R1YNA8</accession>
<keyword evidence="2" id="KW-1185">Reference proteome</keyword>
<name>A0A1R1YNA8_9FUNG</name>
<sequence>MYGVVTARLGSCISRKLHCPSTRLWLEHIPWCGVKLAPVNVSQYGTVSLSPGLRPQTTNLKFMRYYQTPN</sequence>
<reference evidence="2" key="1">
    <citation type="submission" date="2017-01" db="EMBL/GenBank/DDBJ databases">
        <authorList>
            <person name="Wang Y."/>
            <person name="White M."/>
            <person name="Kvist S."/>
            <person name="Moncalvo J.-M."/>
        </authorList>
    </citation>
    <scope>NUCLEOTIDE SEQUENCE [LARGE SCALE GENOMIC DNA]</scope>
    <source>
        <strain evidence="2">ID-206-W2</strain>
    </source>
</reference>